<dbReference type="PANTHER" id="PTHR35546:SF130">
    <property type="entry name" value="EXPRESSED PROTEIN"/>
    <property type="match status" value="1"/>
</dbReference>
<sequence>MTSPSESQSPICVGLGNLPDKLLVKIFDHLPSQSDVVVCTAVCKHWFSLISTFFLDHTIHRHKVENVNTSFTFLIKSSGPGYVEGTSSNPLLKRTGRSQLLKFLSCYMPDEPFAIHPVASFKDLLLCHQRPLCESVYYLCNILTKQWFKLPRVLEDQEVELETMHGLICYPSFPCHHQNCTNLYSQYSYRVVRILLPRQNKSHQQFTVEIFCSVTGTWSKSVVSSPRPFTINNNKNMVIVACDGIMYWMSDGKNREIVAYDPLNDIESCRVIESPDLGLEYRGSDVPEVEASLLGVTGGRLRLLRLVGYTLRVWELEDYNKQAKWTCQARIYPVGFLLLGFHPYDPDQVYLTIIGRVVALHLATKILHEATEFHHYDDGLTDEDGTVFQLVHPWLPTPVPPLQS</sequence>
<dbReference type="InterPro" id="IPR036047">
    <property type="entry name" value="F-box-like_dom_sf"/>
</dbReference>
<keyword evidence="3" id="KW-1185">Reference proteome</keyword>
<proteinExistence type="predicted"/>
<evidence type="ECO:0000259" key="1">
    <source>
        <dbReference type="PROSITE" id="PS50181"/>
    </source>
</evidence>
<dbReference type="PANTHER" id="PTHR35546">
    <property type="entry name" value="F-BOX PROTEIN INTERACTION DOMAIN PROTEIN-RELATED"/>
    <property type="match status" value="1"/>
</dbReference>
<dbReference type="EMBL" id="JAUESC010000382">
    <property type="protein sequence ID" value="KAK0587549.1"/>
    <property type="molecule type" value="Genomic_DNA"/>
</dbReference>
<dbReference type="Pfam" id="PF12937">
    <property type="entry name" value="F-box-like"/>
    <property type="match status" value="1"/>
</dbReference>
<protein>
    <recommendedName>
        <fullName evidence="1">F-box domain-containing protein</fullName>
    </recommendedName>
</protein>
<dbReference type="Gene3D" id="1.20.1280.50">
    <property type="match status" value="1"/>
</dbReference>
<dbReference type="InterPro" id="IPR056592">
    <property type="entry name" value="Beta-prop_At3g26010-like"/>
</dbReference>
<reference evidence="2" key="2">
    <citation type="submission" date="2023-06" db="EMBL/GenBank/DDBJ databases">
        <authorList>
            <person name="Swenson N.G."/>
            <person name="Wegrzyn J.L."/>
            <person name="Mcevoy S.L."/>
        </authorList>
    </citation>
    <scope>NUCLEOTIDE SEQUENCE</scope>
    <source>
        <strain evidence="2">NS2018</strain>
        <tissue evidence="2">Leaf</tissue>
    </source>
</reference>
<evidence type="ECO:0000313" key="2">
    <source>
        <dbReference type="EMBL" id="KAK0587549.1"/>
    </source>
</evidence>
<organism evidence="2 3">
    <name type="scientific">Acer saccharum</name>
    <name type="common">Sugar maple</name>
    <dbReference type="NCBI Taxonomy" id="4024"/>
    <lineage>
        <taxon>Eukaryota</taxon>
        <taxon>Viridiplantae</taxon>
        <taxon>Streptophyta</taxon>
        <taxon>Embryophyta</taxon>
        <taxon>Tracheophyta</taxon>
        <taxon>Spermatophyta</taxon>
        <taxon>Magnoliopsida</taxon>
        <taxon>eudicotyledons</taxon>
        <taxon>Gunneridae</taxon>
        <taxon>Pentapetalae</taxon>
        <taxon>rosids</taxon>
        <taxon>malvids</taxon>
        <taxon>Sapindales</taxon>
        <taxon>Sapindaceae</taxon>
        <taxon>Hippocastanoideae</taxon>
        <taxon>Acereae</taxon>
        <taxon>Acer</taxon>
    </lineage>
</organism>
<comment type="caution">
    <text evidence="2">The sequence shown here is derived from an EMBL/GenBank/DDBJ whole genome shotgun (WGS) entry which is preliminary data.</text>
</comment>
<reference evidence="2" key="1">
    <citation type="journal article" date="2022" name="Plant J.">
        <title>Strategies of tolerance reflected in two North American maple genomes.</title>
        <authorList>
            <person name="McEvoy S.L."/>
            <person name="Sezen U.U."/>
            <person name="Trouern-Trend A."/>
            <person name="McMahon S.M."/>
            <person name="Schaberg P.G."/>
            <person name="Yang J."/>
            <person name="Wegrzyn J.L."/>
            <person name="Swenson N.G."/>
        </authorList>
    </citation>
    <scope>NUCLEOTIDE SEQUENCE</scope>
    <source>
        <strain evidence="2">NS2018</strain>
    </source>
</reference>
<name>A0AA39SEV6_ACESA</name>
<dbReference type="Proteomes" id="UP001168877">
    <property type="component" value="Unassembled WGS sequence"/>
</dbReference>
<dbReference type="InterPro" id="IPR001810">
    <property type="entry name" value="F-box_dom"/>
</dbReference>
<dbReference type="InterPro" id="IPR055290">
    <property type="entry name" value="At3g26010-like"/>
</dbReference>
<accession>A0AA39SEV6</accession>
<dbReference type="AlphaFoldDB" id="A0AA39SEV6"/>
<gene>
    <name evidence="2" type="ORF">LWI29_024739</name>
</gene>
<dbReference type="SUPFAM" id="SSF81383">
    <property type="entry name" value="F-box domain"/>
    <property type="match status" value="1"/>
</dbReference>
<dbReference type="PROSITE" id="PS50181">
    <property type="entry name" value="FBOX"/>
    <property type="match status" value="1"/>
</dbReference>
<evidence type="ECO:0000313" key="3">
    <source>
        <dbReference type="Proteomes" id="UP001168877"/>
    </source>
</evidence>
<dbReference type="Pfam" id="PF24750">
    <property type="entry name" value="b-prop_At3g26010-like"/>
    <property type="match status" value="1"/>
</dbReference>
<dbReference type="SMART" id="SM00256">
    <property type="entry name" value="FBOX"/>
    <property type="match status" value="1"/>
</dbReference>
<feature type="domain" description="F-box" evidence="1">
    <location>
        <begin position="12"/>
        <end position="62"/>
    </location>
</feature>